<keyword evidence="3" id="KW-1185">Reference proteome</keyword>
<accession>A0ABW5NFN4</accession>
<dbReference type="RefSeq" id="WP_176029818.1">
    <property type="nucleotide sequence ID" value="NZ_JBHSJV010000001.1"/>
</dbReference>
<sequence length="201" mass="22503">MNNTHITLLLVLLSFTTLLSCTKEALPAEEVNITEEESITLYLADVDETITVKSLDEVKVIIAKRYDQNNKAVKNAIGKINLFQKEMKYASTLDLTDPDVEKKYSQQIQQKYSNHKVYNKSTNGILWDGHATGFLSVTTIPLNLKASKRNKASSWSPISPGTVVLCDKKWFKGSKFVLFSIIPGPTAVVHTPFDNKADSFF</sequence>
<organism evidence="2 3">
    <name type="scientific">Aquimarina hainanensis</name>
    <dbReference type="NCBI Taxonomy" id="1578017"/>
    <lineage>
        <taxon>Bacteria</taxon>
        <taxon>Pseudomonadati</taxon>
        <taxon>Bacteroidota</taxon>
        <taxon>Flavobacteriia</taxon>
        <taxon>Flavobacteriales</taxon>
        <taxon>Flavobacteriaceae</taxon>
        <taxon>Aquimarina</taxon>
    </lineage>
</organism>
<evidence type="ECO:0000256" key="1">
    <source>
        <dbReference type="SAM" id="SignalP"/>
    </source>
</evidence>
<dbReference type="Proteomes" id="UP001597459">
    <property type="component" value="Unassembled WGS sequence"/>
</dbReference>
<evidence type="ECO:0008006" key="4">
    <source>
        <dbReference type="Google" id="ProtNLM"/>
    </source>
</evidence>
<evidence type="ECO:0000313" key="2">
    <source>
        <dbReference type="EMBL" id="MFD2593220.1"/>
    </source>
</evidence>
<name>A0ABW5NFN4_9FLAO</name>
<dbReference type="EMBL" id="JBHULX010000039">
    <property type="protein sequence ID" value="MFD2593220.1"/>
    <property type="molecule type" value="Genomic_DNA"/>
</dbReference>
<reference evidence="3" key="1">
    <citation type="journal article" date="2019" name="Int. J. Syst. Evol. Microbiol.">
        <title>The Global Catalogue of Microorganisms (GCM) 10K type strain sequencing project: providing services to taxonomists for standard genome sequencing and annotation.</title>
        <authorList>
            <consortium name="The Broad Institute Genomics Platform"/>
            <consortium name="The Broad Institute Genome Sequencing Center for Infectious Disease"/>
            <person name="Wu L."/>
            <person name="Ma J."/>
        </authorList>
    </citation>
    <scope>NUCLEOTIDE SEQUENCE [LARGE SCALE GENOMIC DNA]</scope>
    <source>
        <strain evidence="3">KCTC 42423</strain>
    </source>
</reference>
<proteinExistence type="predicted"/>
<gene>
    <name evidence="2" type="ORF">ACFSTE_20440</name>
</gene>
<protein>
    <recommendedName>
        <fullName evidence="4">DUF4848 domain-containing protein</fullName>
    </recommendedName>
</protein>
<keyword evidence="1" id="KW-0732">Signal</keyword>
<feature type="chain" id="PRO_5046991564" description="DUF4848 domain-containing protein" evidence="1">
    <location>
        <begin position="26"/>
        <end position="201"/>
    </location>
</feature>
<feature type="signal peptide" evidence="1">
    <location>
        <begin position="1"/>
        <end position="25"/>
    </location>
</feature>
<evidence type="ECO:0000313" key="3">
    <source>
        <dbReference type="Proteomes" id="UP001597459"/>
    </source>
</evidence>
<comment type="caution">
    <text evidence="2">The sequence shown here is derived from an EMBL/GenBank/DDBJ whole genome shotgun (WGS) entry which is preliminary data.</text>
</comment>